<name>A0AAD1W7T3_PELCU</name>
<evidence type="ECO:0000313" key="1">
    <source>
        <dbReference type="EMBL" id="CAH2292538.1"/>
    </source>
</evidence>
<gene>
    <name evidence="1" type="ORF">PECUL_23A026761</name>
</gene>
<proteinExistence type="predicted"/>
<dbReference type="EMBL" id="OW240916">
    <property type="protein sequence ID" value="CAH2292538.1"/>
    <property type="molecule type" value="Genomic_DNA"/>
</dbReference>
<dbReference type="Proteomes" id="UP001295444">
    <property type="component" value="Chromosome 05"/>
</dbReference>
<organism evidence="1 2">
    <name type="scientific">Pelobates cultripes</name>
    <name type="common">Western spadefoot toad</name>
    <dbReference type="NCBI Taxonomy" id="61616"/>
    <lineage>
        <taxon>Eukaryota</taxon>
        <taxon>Metazoa</taxon>
        <taxon>Chordata</taxon>
        <taxon>Craniata</taxon>
        <taxon>Vertebrata</taxon>
        <taxon>Euteleostomi</taxon>
        <taxon>Amphibia</taxon>
        <taxon>Batrachia</taxon>
        <taxon>Anura</taxon>
        <taxon>Pelobatoidea</taxon>
        <taxon>Pelobatidae</taxon>
        <taxon>Pelobates</taxon>
    </lineage>
</organism>
<keyword evidence="2" id="KW-1185">Reference proteome</keyword>
<evidence type="ECO:0000313" key="2">
    <source>
        <dbReference type="Proteomes" id="UP001295444"/>
    </source>
</evidence>
<reference evidence="1" key="1">
    <citation type="submission" date="2022-03" db="EMBL/GenBank/DDBJ databases">
        <authorList>
            <person name="Alioto T."/>
            <person name="Alioto T."/>
            <person name="Gomez Garrido J."/>
        </authorList>
    </citation>
    <scope>NUCLEOTIDE SEQUENCE</scope>
</reference>
<protein>
    <submittedName>
        <fullName evidence="1">Uncharacterized protein</fullName>
    </submittedName>
</protein>
<dbReference type="AlphaFoldDB" id="A0AAD1W7T3"/>
<accession>A0AAD1W7T3</accession>
<sequence length="57" mass="6480">MANGGVTYSDQQTPSDWAADFNARFEAACNRFWTRLEQKHRPIPPTLVHAGPSIHRE</sequence>